<keyword evidence="5" id="KW-1185">Reference proteome</keyword>
<feature type="signal peptide" evidence="2">
    <location>
        <begin position="1"/>
        <end position="27"/>
    </location>
</feature>
<feature type="disulfide bond" evidence="1">
    <location>
        <begin position="110"/>
        <end position="123"/>
    </location>
</feature>
<sequence>MSPRLKPAMLKASLVFTLLLILPLVLADGENDLHQKDLNEKENVKRGSCRDRGWPGIPKFCQNELKKYFACQFPSARRYCKKSCNLCSGCTDKPGFNPRVCRFYKSNNLCGRGFAQTNCPKTCGKC</sequence>
<accession>A0A7M5XER7</accession>
<evidence type="ECO:0000313" key="4">
    <source>
        <dbReference type="EnsemblMetazoa" id="CLYHEMP021278.1"/>
    </source>
</evidence>
<dbReference type="Pfam" id="PF01549">
    <property type="entry name" value="ShK"/>
    <property type="match status" value="1"/>
</dbReference>
<comment type="caution">
    <text evidence="1">Lacks conserved residue(s) required for the propagation of feature annotation.</text>
</comment>
<evidence type="ECO:0000313" key="5">
    <source>
        <dbReference type="Proteomes" id="UP000594262"/>
    </source>
</evidence>
<feature type="chain" id="PRO_5029757189" description="ShKT domain-containing protein" evidence="2">
    <location>
        <begin position="28"/>
        <end position="126"/>
    </location>
</feature>
<keyword evidence="1" id="KW-1015">Disulfide bond</keyword>
<name>A0A7M5XER7_9CNID</name>
<dbReference type="PROSITE" id="PS51670">
    <property type="entry name" value="SHKT"/>
    <property type="match status" value="1"/>
</dbReference>
<reference evidence="4" key="1">
    <citation type="submission" date="2021-01" db="UniProtKB">
        <authorList>
            <consortium name="EnsemblMetazoa"/>
        </authorList>
    </citation>
    <scope>IDENTIFICATION</scope>
</reference>
<dbReference type="Proteomes" id="UP000594262">
    <property type="component" value="Unplaced"/>
</dbReference>
<evidence type="ECO:0000256" key="1">
    <source>
        <dbReference type="PROSITE-ProRule" id="PRU01005"/>
    </source>
</evidence>
<dbReference type="AlphaFoldDB" id="A0A7M5XER7"/>
<dbReference type="InterPro" id="IPR003582">
    <property type="entry name" value="ShKT_dom"/>
</dbReference>
<organism evidence="4 5">
    <name type="scientific">Clytia hemisphaerica</name>
    <dbReference type="NCBI Taxonomy" id="252671"/>
    <lineage>
        <taxon>Eukaryota</taxon>
        <taxon>Metazoa</taxon>
        <taxon>Cnidaria</taxon>
        <taxon>Hydrozoa</taxon>
        <taxon>Hydroidolina</taxon>
        <taxon>Leptothecata</taxon>
        <taxon>Obeliida</taxon>
        <taxon>Clytiidae</taxon>
        <taxon>Clytia</taxon>
    </lineage>
</organism>
<keyword evidence="2" id="KW-0732">Signal</keyword>
<evidence type="ECO:0000256" key="2">
    <source>
        <dbReference type="SAM" id="SignalP"/>
    </source>
</evidence>
<feature type="domain" description="ShKT" evidence="3">
    <location>
        <begin position="90"/>
        <end position="126"/>
    </location>
</feature>
<dbReference type="GeneID" id="136820582"/>
<proteinExistence type="predicted"/>
<dbReference type="RefSeq" id="XP_066932877.1">
    <property type="nucleotide sequence ID" value="XM_067076776.1"/>
</dbReference>
<protein>
    <recommendedName>
        <fullName evidence="3">ShKT domain-containing protein</fullName>
    </recommendedName>
</protein>
<evidence type="ECO:0000259" key="3">
    <source>
        <dbReference type="PROSITE" id="PS51670"/>
    </source>
</evidence>
<dbReference type="EnsemblMetazoa" id="CLYHEMT021278.1">
    <property type="protein sequence ID" value="CLYHEMP021278.1"/>
    <property type="gene ID" value="CLYHEMG021278"/>
</dbReference>
<feature type="disulfide bond" evidence="1">
    <location>
        <begin position="101"/>
        <end position="119"/>
    </location>
</feature>